<keyword evidence="2 6" id="KW-0031">Aminopeptidase</keyword>
<feature type="binding site" evidence="6">
    <location>
        <position position="241"/>
    </location>
    <ligand>
        <name>a divalent metal cation</name>
        <dbReference type="ChEBI" id="CHEBI:60240"/>
        <label>1</label>
    </ligand>
</feature>
<feature type="binding site" evidence="6">
    <location>
        <position position="83"/>
    </location>
    <ligand>
        <name>substrate</name>
    </ligand>
</feature>
<dbReference type="PRINTS" id="PR00599">
    <property type="entry name" value="MAPEPTIDASE"/>
</dbReference>
<feature type="binding site" evidence="6">
    <location>
        <position position="241"/>
    </location>
    <ligand>
        <name>a divalent metal cation</name>
        <dbReference type="ChEBI" id="CHEBI:60240"/>
        <label>2</label>
        <note>catalytic</note>
    </ligand>
</feature>
<feature type="binding site" evidence="6">
    <location>
        <position position="112"/>
    </location>
    <ligand>
        <name>a divalent metal cation</name>
        <dbReference type="ChEBI" id="CHEBI:60240"/>
        <label>2</label>
        <note>catalytic</note>
    </ligand>
</feature>
<feature type="domain" description="Peptidase M24" evidence="8">
    <location>
        <begin position="12"/>
        <end position="248"/>
    </location>
</feature>
<dbReference type="InterPro" id="IPR036005">
    <property type="entry name" value="Creatinase/aminopeptidase-like"/>
</dbReference>
<dbReference type="InterPro" id="IPR002467">
    <property type="entry name" value="Pept_M24A_MAP1"/>
</dbReference>
<dbReference type="HAMAP" id="MF_01974">
    <property type="entry name" value="MetAP_1"/>
    <property type="match status" value="1"/>
</dbReference>
<dbReference type="AlphaFoldDB" id="A0A0G1XRF4"/>
<protein>
    <recommendedName>
        <fullName evidence="6 7">Methionine aminopeptidase</fullName>
        <shortName evidence="6">MAP</shortName>
        <shortName evidence="6">MetAP</shortName>
        <ecNumber evidence="6 7">3.4.11.18</ecNumber>
    </recommendedName>
    <alternativeName>
        <fullName evidence="6">Peptidase M</fullName>
    </alternativeName>
</protein>
<dbReference type="PATRIC" id="fig|1618979.3.peg.6"/>
<feature type="binding site" evidence="6">
    <location>
        <position position="112"/>
    </location>
    <ligand>
        <name>a divalent metal cation</name>
        <dbReference type="ChEBI" id="CHEBI:60240"/>
        <label>1</label>
    </ligand>
</feature>
<comment type="caution">
    <text evidence="9">The sequence shown here is derived from an EMBL/GenBank/DDBJ whole genome shotgun (WGS) entry which is preliminary data.</text>
</comment>
<evidence type="ECO:0000256" key="2">
    <source>
        <dbReference type="ARBA" id="ARBA00022438"/>
    </source>
</evidence>
<comment type="subunit">
    <text evidence="6">Monomer.</text>
</comment>
<dbReference type="CDD" id="cd01086">
    <property type="entry name" value="MetAP1"/>
    <property type="match status" value="1"/>
</dbReference>
<dbReference type="InterPro" id="IPR000994">
    <property type="entry name" value="Pept_M24"/>
</dbReference>
<evidence type="ECO:0000259" key="8">
    <source>
        <dbReference type="Pfam" id="PF00557"/>
    </source>
</evidence>
<evidence type="ECO:0000256" key="4">
    <source>
        <dbReference type="ARBA" id="ARBA00022723"/>
    </source>
</evidence>
<feature type="binding site" evidence="6">
    <location>
        <position position="182"/>
    </location>
    <ligand>
        <name>substrate</name>
    </ligand>
</feature>
<dbReference type="GO" id="GO:0004239">
    <property type="term" value="F:initiator methionyl aminopeptidase activity"/>
    <property type="evidence" value="ECO:0007669"/>
    <property type="project" value="UniProtKB-UniRule"/>
</dbReference>
<name>A0A0G1XRF4_9BACT</name>
<keyword evidence="3 6" id="KW-0645">Protease</keyword>
<sequence>MSLTKTDKEIDSMRRGGALLSRALKAAVDAVTPGVTLREVDAIGERVIVEGGGTPSFKGYQPSPDAIPFPSTICISVNEEVVHGLGNRDRKLMEGDIVGLDIGCWFEGLCTDMAVTVPVRNVTPEARKLMDVTRASLMAGVAAAKVGNEISDISRAVEEYVKPHGYGIVRALVGHGVGHQVHEAPHVPNYVSDRYPKVVIEDKMCLALEPMLGLGGDYHVDTAEDGWSIVMSDGSLGSHFEVTIAITKEGGVEILTPLPL</sequence>
<dbReference type="GO" id="GO:0006508">
    <property type="term" value="P:proteolysis"/>
    <property type="evidence" value="ECO:0007669"/>
    <property type="project" value="UniProtKB-KW"/>
</dbReference>
<dbReference type="PANTHER" id="PTHR43330">
    <property type="entry name" value="METHIONINE AMINOPEPTIDASE"/>
    <property type="match status" value="1"/>
</dbReference>
<dbReference type="PANTHER" id="PTHR43330:SF27">
    <property type="entry name" value="METHIONINE AMINOPEPTIDASE"/>
    <property type="match status" value="1"/>
</dbReference>
<organism evidence="9 10">
    <name type="scientific">Candidatus Uhrbacteria bacterium GW2011_GWA2_52_8d</name>
    <dbReference type="NCBI Taxonomy" id="1618979"/>
    <lineage>
        <taxon>Bacteria</taxon>
        <taxon>Candidatus Uhriibacteriota</taxon>
    </lineage>
</organism>
<feature type="binding site" evidence="6">
    <location>
        <position position="209"/>
    </location>
    <ligand>
        <name>a divalent metal cation</name>
        <dbReference type="ChEBI" id="CHEBI:60240"/>
        <label>2</label>
        <note>catalytic</note>
    </ligand>
</feature>
<dbReference type="InterPro" id="IPR001714">
    <property type="entry name" value="Pept_M24_MAP"/>
</dbReference>
<dbReference type="GO" id="GO:0046872">
    <property type="term" value="F:metal ion binding"/>
    <property type="evidence" value="ECO:0007669"/>
    <property type="project" value="UniProtKB-UniRule"/>
</dbReference>
<dbReference type="EMBL" id="LCRH01000001">
    <property type="protein sequence ID" value="KKW33485.1"/>
    <property type="molecule type" value="Genomic_DNA"/>
</dbReference>
<evidence type="ECO:0000313" key="10">
    <source>
        <dbReference type="Proteomes" id="UP000034054"/>
    </source>
</evidence>
<evidence type="ECO:0000256" key="5">
    <source>
        <dbReference type="ARBA" id="ARBA00022801"/>
    </source>
</evidence>
<evidence type="ECO:0000256" key="7">
    <source>
        <dbReference type="RuleBase" id="RU003653"/>
    </source>
</evidence>
<dbReference type="SUPFAM" id="SSF55920">
    <property type="entry name" value="Creatinase/aminopeptidase"/>
    <property type="match status" value="1"/>
</dbReference>
<accession>A0A0G1XRF4</accession>
<comment type="function">
    <text evidence="1 6">Removes the N-terminal methionine from nascent proteins. The N-terminal methionine is often cleaved when the second residue in the primary sequence is small and uncharged (Met-Ala-, Cys, Gly, Pro, Ser, Thr, or Val). Requires deformylation of the N(alpha)-formylated initiator methionine before it can be hydrolyzed.</text>
</comment>
<comment type="cofactor">
    <cofactor evidence="6">
        <name>Co(2+)</name>
        <dbReference type="ChEBI" id="CHEBI:48828"/>
    </cofactor>
    <cofactor evidence="6">
        <name>Zn(2+)</name>
        <dbReference type="ChEBI" id="CHEBI:29105"/>
    </cofactor>
    <cofactor evidence="6">
        <name>Mn(2+)</name>
        <dbReference type="ChEBI" id="CHEBI:29035"/>
    </cofactor>
    <cofactor evidence="6">
        <name>Fe(2+)</name>
        <dbReference type="ChEBI" id="CHEBI:29033"/>
    </cofactor>
    <text evidence="6">Binds 2 divalent metal cations per subunit. Has a high-affinity and a low affinity metal-binding site. The true nature of the physiological cofactor is under debate. The enzyme is active with cobalt, zinc, manganese or divalent iron ions. Most likely, methionine aminopeptidases function as mononuclear Fe(2+)-metalloproteases under physiological conditions, and the catalytically relevant metal-binding site has been assigned to the histidine-containing high-affinity site.</text>
</comment>
<dbReference type="Proteomes" id="UP000034054">
    <property type="component" value="Unassembled WGS sequence"/>
</dbReference>
<keyword evidence="4 6" id="KW-0479">Metal-binding</keyword>
<dbReference type="GO" id="GO:0005829">
    <property type="term" value="C:cytosol"/>
    <property type="evidence" value="ECO:0007669"/>
    <property type="project" value="TreeGrafter"/>
</dbReference>
<evidence type="ECO:0000256" key="1">
    <source>
        <dbReference type="ARBA" id="ARBA00002521"/>
    </source>
</evidence>
<feature type="binding site" evidence="6">
    <location>
        <position position="101"/>
    </location>
    <ligand>
        <name>a divalent metal cation</name>
        <dbReference type="ChEBI" id="CHEBI:60240"/>
        <label>1</label>
    </ligand>
</feature>
<evidence type="ECO:0000256" key="6">
    <source>
        <dbReference type="HAMAP-Rule" id="MF_01974"/>
    </source>
</evidence>
<evidence type="ECO:0000313" key="9">
    <source>
        <dbReference type="EMBL" id="KKW33485.1"/>
    </source>
</evidence>
<reference evidence="9 10" key="1">
    <citation type="journal article" date="2015" name="Nature">
        <title>rRNA introns, odd ribosomes, and small enigmatic genomes across a large radiation of phyla.</title>
        <authorList>
            <person name="Brown C.T."/>
            <person name="Hug L.A."/>
            <person name="Thomas B.C."/>
            <person name="Sharon I."/>
            <person name="Castelle C.J."/>
            <person name="Singh A."/>
            <person name="Wilkins M.J."/>
            <person name="Williams K.H."/>
            <person name="Banfield J.F."/>
        </authorList>
    </citation>
    <scope>NUCLEOTIDE SEQUENCE [LARGE SCALE GENOMIC DNA]</scope>
</reference>
<comment type="similarity">
    <text evidence="6">Belongs to the peptidase M24A family. Methionine aminopeptidase type 1 subfamily.</text>
</comment>
<gene>
    <name evidence="6" type="primary">map</name>
    <name evidence="9" type="ORF">UY76_C0001G0004</name>
</gene>
<proteinExistence type="inferred from homology"/>
<dbReference type="Gene3D" id="3.90.230.10">
    <property type="entry name" value="Creatinase/methionine aminopeptidase superfamily"/>
    <property type="match status" value="1"/>
</dbReference>
<dbReference type="Pfam" id="PF00557">
    <property type="entry name" value="Peptidase_M24"/>
    <property type="match status" value="1"/>
</dbReference>
<feature type="binding site" evidence="6">
    <location>
        <position position="175"/>
    </location>
    <ligand>
        <name>a divalent metal cation</name>
        <dbReference type="ChEBI" id="CHEBI:60240"/>
        <label>2</label>
        <note>catalytic</note>
    </ligand>
</feature>
<keyword evidence="5 6" id="KW-0378">Hydrolase</keyword>
<comment type="catalytic activity">
    <reaction evidence="6 7">
        <text>Release of N-terminal amino acids, preferentially methionine, from peptides and arylamides.</text>
        <dbReference type="EC" id="3.4.11.18"/>
    </reaction>
</comment>
<dbReference type="GO" id="GO:0070006">
    <property type="term" value="F:metalloaminopeptidase activity"/>
    <property type="evidence" value="ECO:0007669"/>
    <property type="project" value="UniProtKB-UniRule"/>
</dbReference>
<evidence type="ECO:0000256" key="3">
    <source>
        <dbReference type="ARBA" id="ARBA00022670"/>
    </source>
</evidence>
<dbReference type="NCBIfam" id="TIGR00500">
    <property type="entry name" value="met_pdase_I"/>
    <property type="match status" value="1"/>
</dbReference>
<dbReference type="EC" id="3.4.11.18" evidence="6 7"/>